<dbReference type="EMBL" id="LQYG01000060">
    <property type="protein sequence ID" value="KYC62028.1"/>
    <property type="molecule type" value="Genomic_DNA"/>
</dbReference>
<evidence type="ECO:0000259" key="1">
    <source>
        <dbReference type="Pfam" id="PF18024"/>
    </source>
</evidence>
<reference evidence="2 3" key="1">
    <citation type="submission" date="2016-01" db="EMBL/GenBank/DDBJ databases">
        <title>Genome Sequences of Twelve Sporeforming Bacillus Species Isolated from Foods.</title>
        <authorList>
            <person name="Berendsen E.M."/>
            <person name="Wells-Bennik M.H."/>
            <person name="Krawcyk A.O."/>
            <person name="De Jong A."/>
            <person name="Holsappel S."/>
            <person name="Eijlander R.T."/>
            <person name="Kuipers O.P."/>
        </authorList>
    </citation>
    <scope>NUCLEOTIDE SEQUENCE [LARGE SCALE GENOMIC DNA]</scope>
    <source>
        <strain evidence="2 3">B4098</strain>
    </source>
</reference>
<evidence type="ECO:0000313" key="3">
    <source>
        <dbReference type="Proteomes" id="UP000075288"/>
    </source>
</evidence>
<dbReference type="GO" id="GO:0003677">
    <property type="term" value="F:DNA binding"/>
    <property type="evidence" value="ECO:0007669"/>
    <property type="project" value="UniProtKB-KW"/>
</dbReference>
<gene>
    <name evidence="2" type="ORF">B4098_1620</name>
</gene>
<dbReference type="PATRIC" id="fig|1398.26.peg.3336"/>
<accession>A0A150JYA8</accession>
<dbReference type="Proteomes" id="UP000075288">
    <property type="component" value="Unassembled WGS sequence"/>
</dbReference>
<name>A0A150JYA8_HEYCO</name>
<dbReference type="AlphaFoldDB" id="A0A150JYA8"/>
<protein>
    <recommendedName>
        <fullName evidence="1">TyrR-like helix-turn-helix domain-containing protein</fullName>
    </recommendedName>
</protein>
<feature type="domain" description="TyrR-like helix-turn-helix" evidence="1">
    <location>
        <begin position="9"/>
        <end position="36"/>
    </location>
</feature>
<sequence length="40" mass="4728">MQVTRDSIQENKSIRKVAEKLGVSHSTLVKKMKRWKMIIE</sequence>
<dbReference type="SUPFAM" id="SSF46689">
    <property type="entry name" value="Homeodomain-like"/>
    <property type="match status" value="1"/>
</dbReference>
<dbReference type="Pfam" id="PF18024">
    <property type="entry name" value="HTH_50"/>
    <property type="match status" value="1"/>
</dbReference>
<dbReference type="InterPro" id="IPR030828">
    <property type="entry name" value="HTH_TyrR"/>
</dbReference>
<proteinExistence type="predicted"/>
<organism evidence="2 3">
    <name type="scientific">Heyndrickxia coagulans</name>
    <name type="common">Weizmannia coagulans</name>
    <dbReference type="NCBI Taxonomy" id="1398"/>
    <lineage>
        <taxon>Bacteria</taxon>
        <taxon>Bacillati</taxon>
        <taxon>Bacillota</taxon>
        <taxon>Bacilli</taxon>
        <taxon>Bacillales</taxon>
        <taxon>Bacillaceae</taxon>
        <taxon>Heyndrickxia</taxon>
    </lineage>
</organism>
<dbReference type="Gene3D" id="1.10.10.60">
    <property type="entry name" value="Homeodomain-like"/>
    <property type="match status" value="1"/>
</dbReference>
<comment type="caution">
    <text evidence="2">The sequence shown here is derived from an EMBL/GenBank/DDBJ whole genome shotgun (WGS) entry which is preliminary data.</text>
</comment>
<evidence type="ECO:0000313" key="2">
    <source>
        <dbReference type="EMBL" id="KYC62028.1"/>
    </source>
</evidence>
<dbReference type="InterPro" id="IPR009057">
    <property type="entry name" value="Homeodomain-like_sf"/>
</dbReference>